<accession>A0A316V0G2</accession>
<feature type="region of interest" description="Disordered" evidence="1">
    <location>
        <begin position="174"/>
        <end position="197"/>
    </location>
</feature>
<gene>
    <name evidence="2" type="ORF">BDZ90DRAFT_230525</name>
</gene>
<feature type="compositionally biased region" description="Low complexity" evidence="1">
    <location>
        <begin position="27"/>
        <end position="37"/>
    </location>
</feature>
<proteinExistence type="predicted"/>
<dbReference type="EMBL" id="KZ819663">
    <property type="protein sequence ID" value="PWN29663.1"/>
    <property type="molecule type" value="Genomic_DNA"/>
</dbReference>
<name>A0A316V0G2_9BASI</name>
<organism evidence="2 3">
    <name type="scientific">Jaminaea rosea</name>
    <dbReference type="NCBI Taxonomy" id="1569628"/>
    <lineage>
        <taxon>Eukaryota</taxon>
        <taxon>Fungi</taxon>
        <taxon>Dikarya</taxon>
        <taxon>Basidiomycota</taxon>
        <taxon>Ustilaginomycotina</taxon>
        <taxon>Exobasidiomycetes</taxon>
        <taxon>Microstromatales</taxon>
        <taxon>Microstromatales incertae sedis</taxon>
        <taxon>Jaminaea</taxon>
    </lineage>
</organism>
<dbReference type="Proteomes" id="UP000245884">
    <property type="component" value="Unassembled WGS sequence"/>
</dbReference>
<sequence>MSSSNSASTVAGPSSSKRKADGNVNGTAVASTSSSSAKKVKPSATDEDDEWALFQKEVLSAADADKGGSLSEEVPSRPVASAAKSGPSTANPPSPTYAIATIEVAPQLRNGDQGGQGKEGAVSDAQEEETEEQKRRRKLREEKEEIYSRIEEEQRLQDEAQDRLAMLKARRERIRAMREAKSNRPASDASKADGTGK</sequence>
<keyword evidence="3" id="KW-1185">Reference proteome</keyword>
<dbReference type="RefSeq" id="XP_025364275.1">
    <property type="nucleotide sequence ID" value="XM_025505498.1"/>
</dbReference>
<feature type="compositionally biased region" description="Basic and acidic residues" evidence="1">
    <location>
        <begin position="139"/>
        <end position="159"/>
    </location>
</feature>
<feature type="compositionally biased region" description="Polar residues" evidence="1">
    <location>
        <begin position="1"/>
        <end position="15"/>
    </location>
</feature>
<reference evidence="2 3" key="1">
    <citation type="journal article" date="2018" name="Mol. Biol. Evol.">
        <title>Broad Genomic Sampling Reveals a Smut Pathogenic Ancestry of the Fungal Clade Ustilaginomycotina.</title>
        <authorList>
            <person name="Kijpornyongpan T."/>
            <person name="Mondo S.J."/>
            <person name="Barry K."/>
            <person name="Sandor L."/>
            <person name="Lee J."/>
            <person name="Lipzen A."/>
            <person name="Pangilinan J."/>
            <person name="LaButti K."/>
            <person name="Hainaut M."/>
            <person name="Henrissat B."/>
            <person name="Grigoriev I.V."/>
            <person name="Spatafora J.W."/>
            <person name="Aime M.C."/>
        </authorList>
    </citation>
    <scope>NUCLEOTIDE SEQUENCE [LARGE SCALE GENOMIC DNA]</scope>
    <source>
        <strain evidence="2 3">MCA 5214</strain>
    </source>
</reference>
<dbReference type="AlphaFoldDB" id="A0A316V0G2"/>
<dbReference type="STRING" id="1569628.A0A316V0G2"/>
<evidence type="ECO:0000313" key="3">
    <source>
        <dbReference type="Proteomes" id="UP000245884"/>
    </source>
</evidence>
<evidence type="ECO:0000256" key="1">
    <source>
        <dbReference type="SAM" id="MobiDB-lite"/>
    </source>
</evidence>
<dbReference type="GeneID" id="37027321"/>
<feature type="region of interest" description="Disordered" evidence="1">
    <location>
        <begin position="1"/>
        <end position="159"/>
    </location>
</feature>
<evidence type="ECO:0000313" key="2">
    <source>
        <dbReference type="EMBL" id="PWN29663.1"/>
    </source>
</evidence>
<protein>
    <submittedName>
        <fullName evidence="2">Uncharacterized protein</fullName>
    </submittedName>
</protein>